<feature type="chain" id="PRO_5012996779" evidence="1">
    <location>
        <begin position="26"/>
        <end position="142"/>
    </location>
</feature>
<dbReference type="EMBL" id="FQVQ01000005">
    <property type="protein sequence ID" value="SHF21855.1"/>
    <property type="molecule type" value="Genomic_DNA"/>
</dbReference>
<proteinExistence type="predicted"/>
<evidence type="ECO:0000313" key="2">
    <source>
        <dbReference type="EMBL" id="SHF21855.1"/>
    </source>
</evidence>
<dbReference type="AlphaFoldDB" id="A0A1M4ZV66"/>
<evidence type="ECO:0000256" key="1">
    <source>
        <dbReference type="SAM" id="SignalP"/>
    </source>
</evidence>
<gene>
    <name evidence="2" type="ORF">SAMN05444377_10536</name>
</gene>
<keyword evidence="3" id="KW-1185">Reference proteome</keyword>
<dbReference type="Proteomes" id="UP000184147">
    <property type="component" value="Unassembled WGS sequence"/>
</dbReference>
<reference evidence="2 3" key="1">
    <citation type="submission" date="2016-11" db="EMBL/GenBank/DDBJ databases">
        <authorList>
            <person name="Jaros S."/>
            <person name="Januszkiewicz K."/>
            <person name="Wedrychowicz H."/>
        </authorList>
    </citation>
    <scope>NUCLEOTIDE SEQUENCE [LARGE SCALE GENOMIC DNA]</scope>
    <source>
        <strain evidence="2 3">DSM 25660</strain>
    </source>
</reference>
<keyword evidence="1" id="KW-0732">Signal</keyword>
<protein>
    <submittedName>
        <fullName evidence="2">Uncharacterized protein</fullName>
    </submittedName>
</protein>
<dbReference type="RefSeq" id="WP_073362515.1">
    <property type="nucleotide sequence ID" value="NZ_FQVQ01000005.1"/>
</dbReference>
<name>A0A1M4ZV66_9FLAO</name>
<feature type="signal peptide" evidence="1">
    <location>
        <begin position="1"/>
        <end position="25"/>
    </location>
</feature>
<sequence length="142" mass="15576">MAVDRRVLFKIVVSCTFLAPTFAQTTDVLSSSPENTPTKYTFRFPLGTPTPQPAPSSIFYSPTVSASLRPAFAAEVPPLNTRTWNLNRTVGFRSGFSTQEVPAPFCSLPTQGAAFNVSGRDVFLPCLADRFLQWALQSVINR</sequence>
<evidence type="ECO:0000313" key="3">
    <source>
        <dbReference type="Proteomes" id="UP000184147"/>
    </source>
</evidence>
<dbReference type="STRING" id="1124188.SAMN05444377_10536"/>
<accession>A0A1M4ZV66</accession>
<organism evidence="2 3">
    <name type="scientific">Flavobacterium fontis</name>
    <dbReference type="NCBI Taxonomy" id="1124188"/>
    <lineage>
        <taxon>Bacteria</taxon>
        <taxon>Pseudomonadati</taxon>
        <taxon>Bacteroidota</taxon>
        <taxon>Flavobacteriia</taxon>
        <taxon>Flavobacteriales</taxon>
        <taxon>Flavobacteriaceae</taxon>
        <taxon>Flavobacterium</taxon>
    </lineage>
</organism>